<evidence type="ECO:0000313" key="2">
    <source>
        <dbReference type="Proteomes" id="UP000315589"/>
    </source>
</evidence>
<dbReference type="Proteomes" id="UP000315589">
    <property type="component" value="Unassembled WGS sequence"/>
</dbReference>
<gene>
    <name evidence="1" type="ORF">CEN91_29</name>
</gene>
<reference evidence="1 2" key="1">
    <citation type="submission" date="2017-07" db="EMBL/GenBank/DDBJ databases">
        <title>Mechanisms for carbon and nitrogen cycling indicate functional differentiation within the Candidate Phyla Radiation.</title>
        <authorList>
            <person name="Danczak R.E."/>
            <person name="Johnston M.D."/>
            <person name="Kenah C."/>
            <person name="Slattery M."/>
            <person name="Wrighton K.C."/>
            <person name="Wilkins M.J."/>
        </authorList>
    </citation>
    <scope>NUCLEOTIDE SEQUENCE [LARGE SCALE GENOMIC DNA]</scope>
    <source>
        <strain evidence="1">Licking1014_85</strain>
    </source>
</reference>
<comment type="caution">
    <text evidence="1">The sequence shown here is derived from an EMBL/GenBank/DDBJ whole genome shotgun (WGS) entry which is preliminary data.</text>
</comment>
<proteinExistence type="predicted"/>
<accession>A0A554LMK7</accession>
<name>A0A554LMK7_9BACT</name>
<organism evidence="1 2">
    <name type="scientific">Candidatus Berkelbacteria bacterium Licking1014_85</name>
    <dbReference type="NCBI Taxonomy" id="2017148"/>
    <lineage>
        <taxon>Bacteria</taxon>
        <taxon>Candidatus Berkelbacteria</taxon>
    </lineage>
</organism>
<protein>
    <submittedName>
        <fullName evidence="1">Uncharacterized protein</fullName>
    </submittedName>
</protein>
<dbReference type="EMBL" id="VMGI01000002">
    <property type="protein sequence ID" value="TSC94125.1"/>
    <property type="molecule type" value="Genomic_DNA"/>
</dbReference>
<sequence>MIELEKDAYRCPKDDCRGILIKIIGNRQTFGQQMKMQFRCSACGSYYEKSLVNKSENIE</sequence>
<evidence type="ECO:0000313" key="1">
    <source>
        <dbReference type="EMBL" id="TSC94125.1"/>
    </source>
</evidence>
<dbReference type="AlphaFoldDB" id="A0A554LMK7"/>